<comment type="caution">
    <text evidence="1">The sequence shown here is derived from an EMBL/GenBank/DDBJ whole genome shotgun (WGS) entry which is preliminary data.</text>
</comment>
<gene>
    <name evidence="1" type="ORF">S01H1_02522</name>
</gene>
<protein>
    <submittedName>
        <fullName evidence="1">Uncharacterized protein</fullName>
    </submittedName>
</protein>
<accession>X0SX92</accession>
<dbReference type="AlphaFoldDB" id="X0SX92"/>
<proteinExistence type="predicted"/>
<dbReference type="EMBL" id="BARS01001227">
    <property type="protein sequence ID" value="GAF85828.1"/>
    <property type="molecule type" value="Genomic_DNA"/>
</dbReference>
<evidence type="ECO:0000313" key="1">
    <source>
        <dbReference type="EMBL" id="GAF85828.1"/>
    </source>
</evidence>
<sequence>MSMEYTCKDYQSEMKLLGLKRRLEEENLTEEERARITQEIKELEKAMNID</sequence>
<organism evidence="1">
    <name type="scientific">marine sediment metagenome</name>
    <dbReference type="NCBI Taxonomy" id="412755"/>
    <lineage>
        <taxon>unclassified sequences</taxon>
        <taxon>metagenomes</taxon>
        <taxon>ecological metagenomes</taxon>
    </lineage>
</organism>
<reference evidence="1" key="1">
    <citation type="journal article" date="2014" name="Front. Microbiol.">
        <title>High frequency of phylogenetically diverse reductive dehalogenase-homologous genes in deep subseafloor sedimentary metagenomes.</title>
        <authorList>
            <person name="Kawai M."/>
            <person name="Futagami T."/>
            <person name="Toyoda A."/>
            <person name="Takaki Y."/>
            <person name="Nishi S."/>
            <person name="Hori S."/>
            <person name="Arai W."/>
            <person name="Tsubouchi T."/>
            <person name="Morono Y."/>
            <person name="Uchiyama I."/>
            <person name="Ito T."/>
            <person name="Fujiyama A."/>
            <person name="Inagaki F."/>
            <person name="Takami H."/>
        </authorList>
    </citation>
    <scope>NUCLEOTIDE SEQUENCE</scope>
    <source>
        <strain evidence="1">Expedition CK06-06</strain>
    </source>
</reference>
<name>X0SX92_9ZZZZ</name>